<protein>
    <submittedName>
        <fullName evidence="2">Uncharacterized protein</fullName>
    </submittedName>
</protein>
<feature type="compositionally biased region" description="Basic and acidic residues" evidence="1">
    <location>
        <begin position="1"/>
        <end position="10"/>
    </location>
</feature>
<proteinExistence type="predicted"/>
<evidence type="ECO:0000313" key="3">
    <source>
        <dbReference type="Proteomes" id="UP000235392"/>
    </source>
</evidence>
<feature type="region of interest" description="Disordered" evidence="1">
    <location>
        <begin position="52"/>
        <end position="82"/>
    </location>
</feature>
<organism evidence="2 3">
    <name type="scientific">Puccinia coronata f. sp. avenae</name>
    <dbReference type="NCBI Taxonomy" id="200324"/>
    <lineage>
        <taxon>Eukaryota</taxon>
        <taxon>Fungi</taxon>
        <taxon>Dikarya</taxon>
        <taxon>Basidiomycota</taxon>
        <taxon>Pucciniomycotina</taxon>
        <taxon>Pucciniomycetes</taxon>
        <taxon>Pucciniales</taxon>
        <taxon>Pucciniaceae</taxon>
        <taxon>Puccinia</taxon>
    </lineage>
</organism>
<evidence type="ECO:0000256" key="1">
    <source>
        <dbReference type="SAM" id="MobiDB-lite"/>
    </source>
</evidence>
<sequence>MTHPESEKKAQSSTPSDSHPKDKRQTVHHTGQDTLPMVFDSSKVYFILSQAEDSGSVDTPLLNQANKTREASSASSKPTEQD</sequence>
<dbReference type="Proteomes" id="UP000235392">
    <property type="component" value="Unassembled WGS sequence"/>
</dbReference>
<comment type="caution">
    <text evidence="2">The sequence shown here is derived from an EMBL/GenBank/DDBJ whole genome shotgun (WGS) entry which is preliminary data.</text>
</comment>
<dbReference type="EMBL" id="PGCI01000232">
    <property type="protein sequence ID" value="PLW32917.1"/>
    <property type="molecule type" value="Genomic_DNA"/>
</dbReference>
<reference evidence="2 3" key="1">
    <citation type="submission" date="2017-11" db="EMBL/GenBank/DDBJ databases">
        <title>De novo assembly and phasing of dikaryotic genomes from two isolates of Puccinia coronata f. sp. avenae, the causal agent of oat crown rust.</title>
        <authorList>
            <person name="Miller M.E."/>
            <person name="Zhang Y."/>
            <person name="Omidvar V."/>
            <person name="Sperschneider J."/>
            <person name="Schwessinger B."/>
            <person name="Raley C."/>
            <person name="Palmer J.M."/>
            <person name="Garnica D."/>
            <person name="Upadhyaya N."/>
            <person name="Rathjen J."/>
            <person name="Taylor J.M."/>
            <person name="Park R.F."/>
            <person name="Dodds P.N."/>
            <person name="Hirsch C.D."/>
            <person name="Kianian S.F."/>
            <person name="Figueroa M."/>
        </authorList>
    </citation>
    <scope>NUCLEOTIDE SEQUENCE [LARGE SCALE GENOMIC DNA]</scope>
    <source>
        <strain evidence="2">12SD80</strain>
    </source>
</reference>
<feature type="region of interest" description="Disordered" evidence="1">
    <location>
        <begin position="1"/>
        <end position="37"/>
    </location>
</feature>
<evidence type="ECO:0000313" key="2">
    <source>
        <dbReference type="EMBL" id="PLW32917.1"/>
    </source>
</evidence>
<gene>
    <name evidence="2" type="ORF">PCASD_12490</name>
</gene>
<name>A0A2N5U582_9BASI</name>
<feature type="non-terminal residue" evidence="2">
    <location>
        <position position="82"/>
    </location>
</feature>
<accession>A0A2N5U582</accession>
<dbReference type="AlphaFoldDB" id="A0A2N5U582"/>